<gene>
    <name evidence="4" type="ORF">RGQ29_016047</name>
</gene>
<name>A0AAN7J5K5_QUERU</name>
<reference evidence="4 5" key="1">
    <citation type="journal article" date="2023" name="G3 (Bethesda)">
        <title>A haplotype-resolved chromosome-scale genome for Quercus rubra L. provides insights into the genetics of adaptive traits for red oak species.</title>
        <authorList>
            <person name="Kapoor B."/>
            <person name="Jenkins J."/>
            <person name="Schmutz J."/>
            <person name="Zhebentyayeva T."/>
            <person name="Kuelheim C."/>
            <person name="Coggeshall M."/>
            <person name="Heim C."/>
            <person name="Lasky J.R."/>
            <person name="Leites L."/>
            <person name="Islam-Faridi N."/>
            <person name="Romero-Severson J."/>
            <person name="DeLeo V.L."/>
            <person name="Lucas S.M."/>
            <person name="Lazic D."/>
            <person name="Gailing O."/>
            <person name="Carlson J."/>
            <person name="Staton M."/>
        </authorList>
    </citation>
    <scope>NUCLEOTIDE SEQUENCE [LARGE SCALE GENOMIC DNA]</scope>
    <source>
        <strain evidence="4">Pseudo-F2</strain>
    </source>
</reference>
<evidence type="ECO:0000256" key="3">
    <source>
        <dbReference type="ARBA" id="ARBA00022962"/>
    </source>
</evidence>
<dbReference type="GO" id="GO:0004066">
    <property type="term" value="F:asparagine synthase (glutamine-hydrolyzing) activity"/>
    <property type="evidence" value="ECO:0007669"/>
    <property type="project" value="InterPro"/>
</dbReference>
<accession>A0AAN7J5K5</accession>
<evidence type="ECO:0000256" key="2">
    <source>
        <dbReference type="ARBA" id="ARBA00022888"/>
    </source>
</evidence>
<dbReference type="Proteomes" id="UP001324115">
    <property type="component" value="Unassembled WGS sequence"/>
</dbReference>
<keyword evidence="2" id="KW-0061">Asparagine biosynthesis</keyword>
<evidence type="ECO:0000256" key="1">
    <source>
        <dbReference type="ARBA" id="ARBA00022605"/>
    </source>
</evidence>
<evidence type="ECO:0000313" key="5">
    <source>
        <dbReference type="Proteomes" id="UP001324115"/>
    </source>
</evidence>
<proteinExistence type="predicted"/>
<protein>
    <recommendedName>
        <fullName evidence="6">Asparagine synthetase domain-containing protein</fullName>
    </recommendedName>
</protein>
<dbReference type="EMBL" id="JAXUIC010000003">
    <property type="protein sequence ID" value="KAK4598841.1"/>
    <property type="molecule type" value="Genomic_DNA"/>
</dbReference>
<organism evidence="4 5">
    <name type="scientific">Quercus rubra</name>
    <name type="common">Northern red oak</name>
    <name type="synonym">Quercus borealis</name>
    <dbReference type="NCBI Taxonomy" id="3512"/>
    <lineage>
        <taxon>Eukaryota</taxon>
        <taxon>Viridiplantae</taxon>
        <taxon>Streptophyta</taxon>
        <taxon>Embryophyta</taxon>
        <taxon>Tracheophyta</taxon>
        <taxon>Spermatophyta</taxon>
        <taxon>Magnoliopsida</taxon>
        <taxon>eudicotyledons</taxon>
        <taxon>Gunneridae</taxon>
        <taxon>Pentapetalae</taxon>
        <taxon>rosids</taxon>
        <taxon>fabids</taxon>
        <taxon>Fagales</taxon>
        <taxon>Fagaceae</taxon>
        <taxon>Quercus</taxon>
    </lineage>
</organism>
<keyword evidence="3" id="KW-0315">Glutamine amidotransferase</keyword>
<comment type="caution">
    <text evidence="4">The sequence shown here is derived from an EMBL/GenBank/DDBJ whole genome shotgun (WGS) entry which is preliminary data.</text>
</comment>
<dbReference type="AlphaFoldDB" id="A0AAN7J5K5"/>
<dbReference type="InterPro" id="IPR051857">
    <property type="entry name" value="Asn_synthetase_domain"/>
</dbReference>
<dbReference type="SUPFAM" id="SSF52402">
    <property type="entry name" value="Adenine nucleotide alpha hydrolases-like"/>
    <property type="match status" value="1"/>
</dbReference>
<keyword evidence="1" id="KW-0028">Amino-acid biosynthesis</keyword>
<sequence length="154" mass="17363">MRRTSLHRIFKAVTCDIRQEVLTPVAVLFSGGLDSMILSALLDECLDPSYEIDLLNVSFDGQSAPDRISAKAGVMELRRIAPLRRWKLVEIDADLSTFDLETKHVMSLINPANTYMDLNIGIALWLAARGSGWVYEVNNNDCDEDLLCNERVKY</sequence>
<evidence type="ECO:0008006" key="6">
    <source>
        <dbReference type="Google" id="ProtNLM"/>
    </source>
</evidence>
<dbReference type="CDD" id="cd01991">
    <property type="entry name" value="Asn_synthase_B_C"/>
    <property type="match status" value="1"/>
</dbReference>
<evidence type="ECO:0000313" key="4">
    <source>
        <dbReference type="EMBL" id="KAK4598841.1"/>
    </source>
</evidence>
<keyword evidence="5" id="KW-1185">Reference proteome</keyword>
<dbReference type="Gene3D" id="3.40.50.620">
    <property type="entry name" value="HUPs"/>
    <property type="match status" value="1"/>
</dbReference>
<dbReference type="InterPro" id="IPR014729">
    <property type="entry name" value="Rossmann-like_a/b/a_fold"/>
</dbReference>
<dbReference type="PANTHER" id="PTHR45937">
    <property type="entry name" value="ASPARAGINE SYNTHETASE DOMAIN-CONTAINING PROTEIN 1"/>
    <property type="match status" value="1"/>
</dbReference>
<dbReference type="InterPro" id="IPR001962">
    <property type="entry name" value="Asn_synthase"/>
</dbReference>
<dbReference type="GO" id="GO:0006529">
    <property type="term" value="P:asparagine biosynthetic process"/>
    <property type="evidence" value="ECO:0007669"/>
    <property type="project" value="UniProtKB-KW"/>
</dbReference>
<dbReference type="PANTHER" id="PTHR45937:SF1">
    <property type="entry name" value="ASPARAGINE SYNTHETASE DOMAIN-CONTAINING PROTEIN 1"/>
    <property type="match status" value="1"/>
</dbReference>